<sequence length="1203" mass="135337">MHGGTCSLECLFGMRSDTIPEELTCLTGWRLDQPVLRTALSNRLAKVQGFLFRAAFLRRNMVYYKISHVDGRIPNPEQRFASDVPRFCSELSDLVQEDLIAVTDGLLYTWRLCSYASPKYVFWILAYVLGAGTMIRNFSPAFGKLMSKEQQLEGEYRQVHSRLRTHAESIAFYGGETREESHIQEKFKTLVRHMSVVLHDHWWFGMIQDFLLKYLGATVAVILIIEPFFSGDLRPDTSTLGRAEMLSNLRYHTSVIISLFQSLGTLSISSRRLNRLSGYADRIHELMTISRELIVQDTPSLRRNGSRNYVTEANYIEFSDVVTPTGNVLVEDLTLKVESGSNLLITGPNGSGKSSLFRVLGGLWPLVSGHIVKPGVGSDLNKEIFYVPQRPYTAVGTLRDQLIYPLTADQEVEPLTSSEMVELLKNVDLEYLFERYPPEKEINWGDELSLGEQQRLGMARLFYHKPKFAILDECTSAVTTDMEERFCAKVRAMGTSCITISHRPALVAFHDVVLSLDGEGGWRVYYKRDDSPVITECEVNTMKLSDTERQSDAIAVQRAFANTRKDSSFANGKSQSYTPELIASSPFVDRDVKLPVVPQLQSAPRLLPLRVAAMFKILVPTVLDKQGAQLLAVALLVILRTGISDRIASLNGTTVKYVLEQDKDAFIRLIGISVLQSAASSFVAPSLRHLTARLALGWRFRLTQHLLKNYLRKNAYYKVIHMSSMNIDADQRLTQDLEKLTTDLSGLVTGMVKPSVDILWFTWRMKLLTGRRGVAILYAYMLLGLGFLRSVAPDFGDLASREQQLEGSFRFIHERLRTHAESVAFFGGGAREKMATSLPKHFIILIFSSGALCDEQMVESRFQELLDHSKILLKKKWLFGILDDFITKQLPHNVTWGLSLLYAMEHKGDRASTSTQGELAHALRFLASVVSQSFMAFGDILELHRKYLELSGGINRIFELEELLDVAQKDDPVAFDESPIQLTEPLSTDIISFSKVDIVSPAQKMLATKLTCDVVPGKSLLVTGPNGSGKSSVFRVLRGLWPVVSGRLVKPSQQLDEESGCGCGIFYIPQRPYTCLGTLRDQIIYPLSLKEAEERTLALYRNGETSVPPTTILDERLKAILENVKLLYLLEREGGWDTSQNWEDILSLGEQQRLGMARLFFHKPKFGILDECTNATSVDVEEHLYRLAREMGITVVTSSQVSK</sequence>
<evidence type="ECO:0000256" key="3">
    <source>
        <dbReference type="ARBA" id="ARBA00022692"/>
    </source>
</evidence>
<dbReference type="GO" id="GO:0006635">
    <property type="term" value="P:fatty acid beta-oxidation"/>
    <property type="evidence" value="ECO:0007669"/>
    <property type="project" value="TreeGrafter"/>
</dbReference>
<dbReference type="InterPro" id="IPR003593">
    <property type="entry name" value="AAA+_ATPase"/>
</dbReference>
<dbReference type="InterPro" id="IPR036640">
    <property type="entry name" value="ABC1_TM_sf"/>
</dbReference>
<dbReference type="EMBL" id="QEFC01003100">
    <property type="protein sequence ID" value="KAE9449999.1"/>
    <property type="molecule type" value="Genomic_DNA"/>
</dbReference>
<dbReference type="InterPro" id="IPR050835">
    <property type="entry name" value="ABC_transporter_sub-D"/>
</dbReference>
<dbReference type="PANTHER" id="PTHR11384">
    <property type="entry name" value="ATP-BINDING CASSETTE, SUB-FAMILY D MEMBER"/>
    <property type="match status" value="1"/>
</dbReference>
<keyword evidence="3" id="KW-0812">Transmembrane</keyword>
<keyword evidence="11" id="KW-1185">Reference proteome</keyword>
<dbReference type="GO" id="GO:0005324">
    <property type="term" value="F:long-chain fatty acid transmembrane transporter activity"/>
    <property type="evidence" value="ECO:0007669"/>
    <property type="project" value="TreeGrafter"/>
</dbReference>
<dbReference type="InterPro" id="IPR017871">
    <property type="entry name" value="ABC_transporter-like_CS"/>
</dbReference>
<dbReference type="InterPro" id="IPR011527">
    <property type="entry name" value="ABC1_TM_dom"/>
</dbReference>
<feature type="non-terminal residue" evidence="10">
    <location>
        <position position="1"/>
    </location>
</feature>
<evidence type="ECO:0008006" key="12">
    <source>
        <dbReference type="Google" id="ProtNLM"/>
    </source>
</evidence>
<evidence type="ECO:0000256" key="4">
    <source>
        <dbReference type="ARBA" id="ARBA00022741"/>
    </source>
</evidence>
<keyword evidence="4" id="KW-0547">Nucleotide-binding</keyword>
<dbReference type="AlphaFoldDB" id="A0A6A4L466"/>
<dbReference type="PROSITE" id="PS50893">
    <property type="entry name" value="ABC_TRANSPORTER_2"/>
    <property type="match status" value="1"/>
</dbReference>
<proteinExistence type="inferred from homology"/>
<keyword evidence="7" id="KW-0472">Membrane</keyword>
<organism evidence="10 11">
    <name type="scientific">Rhododendron williamsianum</name>
    <dbReference type="NCBI Taxonomy" id="262921"/>
    <lineage>
        <taxon>Eukaryota</taxon>
        <taxon>Viridiplantae</taxon>
        <taxon>Streptophyta</taxon>
        <taxon>Embryophyta</taxon>
        <taxon>Tracheophyta</taxon>
        <taxon>Spermatophyta</taxon>
        <taxon>Magnoliopsida</taxon>
        <taxon>eudicotyledons</taxon>
        <taxon>Gunneridae</taxon>
        <taxon>Pentapetalae</taxon>
        <taxon>asterids</taxon>
        <taxon>Ericales</taxon>
        <taxon>Ericaceae</taxon>
        <taxon>Ericoideae</taxon>
        <taxon>Rhodoreae</taxon>
        <taxon>Rhododendron</taxon>
    </lineage>
</organism>
<keyword evidence="2" id="KW-0813">Transport</keyword>
<dbReference type="PROSITE" id="PS50929">
    <property type="entry name" value="ABC_TM1F"/>
    <property type="match status" value="1"/>
</dbReference>
<dbReference type="GO" id="GO:0007031">
    <property type="term" value="P:peroxisome organization"/>
    <property type="evidence" value="ECO:0007669"/>
    <property type="project" value="TreeGrafter"/>
</dbReference>
<dbReference type="GO" id="GO:0042760">
    <property type="term" value="P:very long-chain fatty acid catabolic process"/>
    <property type="evidence" value="ECO:0007669"/>
    <property type="project" value="TreeGrafter"/>
</dbReference>
<comment type="caution">
    <text evidence="10">The sequence shown here is derived from an EMBL/GenBank/DDBJ whole genome shotgun (WGS) entry which is preliminary data.</text>
</comment>
<comment type="similarity">
    <text evidence="1">Belongs to the ABC transporter superfamily. ABCD family. Peroxisomal fatty acyl CoA transporter (TC 3.A.1.203) subfamily.</text>
</comment>
<dbReference type="Gene3D" id="1.20.1560.10">
    <property type="entry name" value="ABC transporter type 1, transmembrane domain"/>
    <property type="match status" value="1"/>
</dbReference>
<dbReference type="GO" id="GO:0140359">
    <property type="term" value="F:ABC-type transporter activity"/>
    <property type="evidence" value="ECO:0007669"/>
    <property type="project" value="InterPro"/>
</dbReference>
<dbReference type="SUPFAM" id="SSF52540">
    <property type="entry name" value="P-loop containing nucleoside triphosphate hydrolases"/>
    <property type="match status" value="2"/>
</dbReference>
<dbReference type="OrthoDB" id="422637at2759"/>
<protein>
    <recommendedName>
        <fullName evidence="12">ABC transporter domain-containing protein</fullName>
    </recommendedName>
</protein>
<evidence type="ECO:0000256" key="2">
    <source>
        <dbReference type="ARBA" id="ARBA00022448"/>
    </source>
</evidence>
<dbReference type="Pfam" id="PF00005">
    <property type="entry name" value="ABC_tran"/>
    <property type="match status" value="2"/>
</dbReference>
<gene>
    <name evidence="10" type="ORF">C3L33_18114</name>
</gene>
<evidence type="ECO:0000259" key="8">
    <source>
        <dbReference type="PROSITE" id="PS50893"/>
    </source>
</evidence>
<dbReference type="SMART" id="SM00382">
    <property type="entry name" value="AAA"/>
    <property type="match status" value="2"/>
</dbReference>
<dbReference type="Proteomes" id="UP000428333">
    <property type="component" value="Linkage Group LG11"/>
</dbReference>
<feature type="domain" description="ABC transmembrane type-1" evidence="9">
    <location>
        <begin position="78"/>
        <end position="211"/>
    </location>
</feature>
<dbReference type="GO" id="GO:0015910">
    <property type="term" value="P:long-chain fatty acid import into peroxisome"/>
    <property type="evidence" value="ECO:0007669"/>
    <property type="project" value="TreeGrafter"/>
</dbReference>
<keyword evidence="6" id="KW-1133">Transmembrane helix</keyword>
<dbReference type="InterPro" id="IPR003439">
    <property type="entry name" value="ABC_transporter-like_ATP-bd"/>
</dbReference>
<dbReference type="PANTHER" id="PTHR11384:SF56">
    <property type="entry name" value="ABC TRANSPORTER D FAMILY MEMBER 1"/>
    <property type="match status" value="1"/>
</dbReference>
<evidence type="ECO:0000256" key="5">
    <source>
        <dbReference type="ARBA" id="ARBA00022840"/>
    </source>
</evidence>
<evidence type="ECO:0000313" key="11">
    <source>
        <dbReference type="Proteomes" id="UP000428333"/>
    </source>
</evidence>
<evidence type="ECO:0000313" key="10">
    <source>
        <dbReference type="EMBL" id="KAE9449999.1"/>
    </source>
</evidence>
<evidence type="ECO:0000259" key="9">
    <source>
        <dbReference type="PROSITE" id="PS50929"/>
    </source>
</evidence>
<dbReference type="Pfam" id="PF06472">
    <property type="entry name" value="ABC_membrane_2"/>
    <property type="match status" value="3"/>
</dbReference>
<dbReference type="SUPFAM" id="SSF90123">
    <property type="entry name" value="ABC transporter transmembrane region"/>
    <property type="match status" value="1"/>
</dbReference>
<feature type="domain" description="ABC transporter" evidence="8">
    <location>
        <begin position="310"/>
        <end position="544"/>
    </location>
</feature>
<dbReference type="InterPro" id="IPR027417">
    <property type="entry name" value="P-loop_NTPase"/>
</dbReference>
<dbReference type="Gene3D" id="3.40.50.300">
    <property type="entry name" value="P-loop containing nucleotide triphosphate hydrolases"/>
    <property type="match status" value="2"/>
</dbReference>
<evidence type="ECO:0000256" key="7">
    <source>
        <dbReference type="ARBA" id="ARBA00023136"/>
    </source>
</evidence>
<dbReference type="GO" id="GO:0016887">
    <property type="term" value="F:ATP hydrolysis activity"/>
    <property type="evidence" value="ECO:0007669"/>
    <property type="project" value="InterPro"/>
</dbReference>
<dbReference type="GO" id="GO:0005524">
    <property type="term" value="F:ATP binding"/>
    <property type="evidence" value="ECO:0007669"/>
    <property type="project" value="UniProtKB-KW"/>
</dbReference>
<reference evidence="10 11" key="1">
    <citation type="journal article" date="2019" name="Genome Biol. Evol.">
        <title>The Rhododendron genome and chromosomal organization provide insight into shared whole-genome duplications across the heath family (Ericaceae).</title>
        <authorList>
            <person name="Soza V.L."/>
            <person name="Lindsley D."/>
            <person name="Waalkes A."/>
            <person name="Ramage E."/>
            <person name="Patwardhan R.P."/>
            <person name="Burton J.N."/>
            <person name="Adey A."/>
            <person name="Kumar A."/>
            <person name="Qiu R."/>
            <person name="Shendure J."/>
            <person name="Hall B."/>
        </authorList>
    </citation>
    <scope>NUCLEOTIDE SEQUENCE [LARGE SCALE GENOMIC DNA]</scope>
    <source>
        <strain evidence="10">RSF 1966-606</strain>
    </source>
</reference>
<evidence type="ECO:0000256" key="1">
    <source>
        <dbReference type="ARBA" id="ARBA00008575"/>
    </source>
</evidence>
<accession>A0A6A4L466</accession>
<name>A0A6A4L466_9ERIC</name>
<dbReference type="PROSITE" id="PS00211">
    <property type="entry name" value="ABC_TRANSPORTER_1"/>
    <property type="match status" value="2"/>
</dbReference>
<dbReference type="CDD" id="cd03223">
    <property type="entry name" value="ABCD_peroxisomal_ALDP"/>
    <property type="match status" value="2"/>
</dbReference>
<keyword evidence="5" id="KW-0067">ATP-binding</keyword>
<evidence type="ECO:0000256" key="6">
    <source>
        <dbReference type="ARBA" id="ARBA00022989"/>
    </source>
</evidence>
<dbReference type="GO" id="GO:0005778">
    <property type="term" value="C:peroxisomal membrane"/>
    <property type="evidence" value="ECO:0007669"/>
    <property type="project" value="TreeGrafter"/>
</dbReference>